<feature type="domain" description="Gfo/Idh/MocA-like oxidoreductase N-terminal" evidence="3">
    <location>
        <begin position="17"/>
        <end position="133"/>
    </location>
</feature>
<sequence>MALPSARTPDPRDAPALRWGILGAGHIAAAMTEALLEGTTQQVVAIGSRDHERARRFAERFSLARAHGSYEELVADPEVDVVYVATPHSEHRDHALLAIAAGKHVLVEKAFTRTTDEAAEVLAAAEAAGVTCVEAMWSRFLPGYDVVRRTVEEGVLGDVRLIEADHGQLLYPDGPARLAAPELAGGALLDLGVYPVHLAAMLMPLIEDVRAVGTLTPLGVDEHETIALRGAEGTVAALTACMSASTPTTAGIAGTRARLELAGPFYQPTAIRLADPTGRTLEVWEPEVSEGHLGLRYEAVELARCVADGRRESSLLPWDETLRVMGLMDEVRAQLGVHLPGD</sequence>
<dbReference type="SUPFAM" id="SSF55347">
    <property type="entry name" value="Glyceraldehyde-3-phosphate dehydrogenase-like, C-terminal domain"/>
    <property type="match status" value="1"/>
</dbReference>
<dbReference type="EMBL" id="CP101990">
    <property type="protein sequence ID" value="UUI67717.1"/>
    <property type="molecule type" value="Genomic_DNA"/>
</dbReference>
<keyword evidence="6" id="KW-1185">Reference proteome</keyword>
<dbReference type="PANTHER" id="PTHR22604:SF105">
    <property type="entry name" value="TRANS-1,2-DIHYDROBENZENE-1,2-DIOL DEHYDROGENASE"/>
    <property type="match status" value="1"/>
</dbReference>
<name>A0ABY5KF19_9ACTN</name>
<dbReference type="Gene3D" id="3.30.360.10">
    <property type="entry name" value="Dihydrodipicolinate Reductase, domain 2"/>
    <property type="match status" value="1"/>
</dbReference>
<evidence type="ECO:0000313" key="6">
    <source>
        <dbReference type="Proteomes" id="UP001315860"/>
    </source>
</evidence>
<reference evidence="5 6" key="1">
    <citation type="submission" date="2022-07" db="EMBL/GenBank/DDBJ databases">
        <title>Novel species in genus Aeromicrobium.</title>
        <authorList>
            <person name="Ye L."/>
        </authorList>
    </citation>
    <scope>NUCLEOTIDE SEQUENCE [LARGE SCALE GENOMIC DNA]</scope>
    <source>
        <strain evidence="6">zg-Y50</strain>
    </source>
</reference>
<protein>
    <submittedName>
        <fullName evidence="5">Gfo/Idh/MocA family oxidoreductase</fullName>
    </submittedName>
</protein>
<dbReference type="SUPFAM" id="SSF51735">
    <property type="entry name" value="NAD(P)-binding Rossmann-fold domains"/>
    <property type="match status" value="1"/>
</dbReference>
<evidence type="ECO:0000256" key="2">
    <source>
        <dbReference type="ARBA" id="ARBA00023002"/>
    </source>
</evidence>
<dbReference type="RefSeq" id="WP_232418858.1">
    <property type="nucleotide sequence ID" value="NZ_CP101990.1"/>
</dbReference>
<dbReference type="InterPro" id="IPR000683">
    <property type="entry name" value="Gfo/Idh/MocA-like_OxRdtase_N"/>
</dbReference>
<organism evidence="5 6">
    <name type="scientific">Aeromicrobium duanguangcaii</name>
    <dbReference type="NCBI Taxonomy" id="2968086"/>
    <lineage>
        <taxon>Bacteria</taxon>
        <taxon>Bacillati</taxon>
        <taxon>Actinomycetota</taxon>
        <taxon>Actinomycetes</taxon>
        <taxon>Propionibacteriales</taxon>
        <taxon>Nocardioidaceae</taxon>
        <taxon>Aeromicrobium</taxon>
    </lineage>
</organism>
<evidence type="ECO:0000256" key="1">
    <source>
        <dbReference type="ARBA" id="ARBA00010928"/>
    </source>
</evidence>
<evidence type="ECO:0000259" key="3">
    <source>
        <dbReference type="Pfam" id="PF01408"/>
    </source>
</evidence>
<proteinExistence type="inferred from homology"/>
<evidence type="ECO:0000313" key="5">
    <source>
        <dbReference type="EMBL" id="UUI67717.1"/>
    </source>
</evidence>
<gene>
    <name evidence="5" type="ORF">NP095_10965</name>
</gene>
<dbReference type="Proteomes" id="UP001315860">
    <property type="component" value="Chromosome"/>
</dbReference>
<evidence type="ECO:0000259" key="4">
    <source>
        <dbReference type="Pfam" id="PF22725"/>
    </source>
</evidence>
<dbReference type="Pfam" id="PF22725">
    <property type="entry name" value="GFO_IDH_MocA_C3"/>
    <property type="match status" value="1"/>
</dbReference>
<dbReference type="Pfam" id="PF01408">
    <property type="entry name" value="GFO_IDH_MocA"/>
    <property type="match status" value="1"/>
</dbReference>
<accession>A0ABY5KF19</accession>
<dbReference type="InterPro" id="IPR050984">
    <property type="entry name" value="Gfo/Idh/MocA_domain"/>
</dbReference>
<comment type="similarity">
    <text evidence="1">Belongs to the Gfo/Idh/MocA family.</text>
</comment>
<dbReference type="Gene3D" id="3.40.50.720">
    <property type="entry name" value="NAD(P)-binding Rossmann-like Domain"/>
    <property type="match status" value="1"/>
</dbReference>
<keyword evidence="2" id="KW-0560">Oxidoreductase</keyword>
<dbReference type="PANTHER" id="PTHR22604">
    <property type="entry name" value="OXIDOREDUCTASES"/>
    <property type="match status" value="1"/>
</dbReference>
<dbReference type="InterPro" id="IPR036291">
    <property type="entry name" value="NAD(P)-bd_dom_sf"/>
</dbReference>
<feature type="domain" description="GFO/IDH/MocA-like oxidoreductase" evidence="4">
    <location>
        <begin position="147"/>
        <end position="259"/>
    </location>
</feature>
<dbReference type="InterPro" id="IPR055170">
    <property type="entry name" value="GFO_IDH_MocA-like_dom"/>
</dbReference>